<keyword evidence="7" id="KW-1185">Reference proteome</keyword>
<dbReference type="PROSITE" id="PS50102">
    <property type="entry name" value="RRM"/>
    <property type="match status" value="1"/>
</dbReference>
<dbReference type="Gene3D" id="3.30.70.330">
    <property type="match status" value="1"/>
</dbReference>
<gene>
    <name evidence="6" type="ORF">CFOL_v3_25715</name>
</gene>
<dbReference type="GO" id="GO:0016567">
    <property type="term" value="P:protein ubiquitination"/>
    <property type="evidence" value="ECO:0007669"/>
    <property type="project" value="TreeGrafter"/>
</dbReference>
<dbReference type="Proteomes" id="UP000187406">
    <property type="component" value="Unassembled WGS sequence"/>
</dbReference>
<dbReference type="Pfam" id="PF14570">
    <property type="entry name" value="zf-RING_4"/>
    <property type="match status" value="1"/>
</dbReference>
<feature type="region of interest" description="Disordered" evidence="3">
    <location>
        <begin position="310"/>
        <end position="359"/>
    </location>
</feature>
<dbReference type="InterPro" id="IPR034261">
    <property type="entry name" value="CNOT4_RRM"/>
</dbReference>
<feature type="compositionally biased region" description="Basic and acidic residues" evidence="3">
    <location>
        <begin position="587"/>
        <end position="597"/>
    </location>
</feature>
<dbReference type="InterPro" id="IPR003954">
    <property type="entry name" value="RRM_euk-type"/>
</dbReference>
<dbReference type="SMART" id="SM00361">
    <property type="entry name" value="RRM_1"/>
    <property type="match status" value="1"/>
</dbReference>
<keyword evidence="1" id="KW-0862">Zinc</keyword>
<dbReference type="OrthoDB" id="1923159at2759"/>
<feature type="domain" description="RING-type" evidence="4">
    <location>
        <begin position="67"/>
        <end position="115"/>
    </location>
</feature>
<evidence type="ECO:0000259" key="5">
    <source>
        <dbReference type="PROSITE" id="PS50102"/>
    </source>
</evidence>
<dbReference type="InterPro" id="IPR012677">
    <property type="entry name" value="Nucleotide-bd_a/b_plait_sf"/>
</dbReference>
<sequence>PPKATDTDRCAFYLFLLCFSHHRAQKEKQKQKEKEKSSLFSFHLQRNILLLFISTQATMSDKGEKACPLCAEEMDLTDQQLKPCNCGYEICVWCWNHIMEMAEKVNTEGRCPACRTSYDKEKIVRTAANCERLVAEINLERKQKSQKPKSKPSEGKTHLADVRVIQRNLVYIIGLPLNLADEDLLQRREYFGQYGRVLKVSISRTATGAIQYSANNSCCVYIMFSKEEEAVRCIQSVHSFVLESRCLRACFGTTKYCHAWLRNMPCNIPDCLYLHNFGSQEDSFTKDDLVSAFQRSKVQQIVGSTINMRQRSGNFLPPPADQYTNRDITSTGRPVTKRSSNNIEYQNKGSCADNGPGRSNALPAATSWVTRVSASQLSVTNSSCSGGAPSSKAETSNGPPGLASEVSTNKSSLDERTMTDGESCGVHSHCKMGPLELAAECNDSSQHIALSNPNEGAVLGTSPAIVKASSQFSCLLAYKGIDRDIAAPQTSTGFLEPTEPVFSPDSDEADNVHIDGVFPGLYPRLSSVSIHNHLKNEISVPVDSLVSNHIKDNVPVNQGSPQDIGKPFKEPSAPSALRESMMDDNLDLDHGQLKPLKDTYGSPSRTSPPSSLLNLNQSVYHSRQQGKVNNQIVSDAHPRVVAMKLEEFTLPLISCSRTSSGFSGDKTNSFTGLNETLVYSSVFSEARVGNLADHDNNLTSVDNMTALDTEESSIISKILSIDIDAWGGLLTSPRYLGELLSNTDKQHGSLKIPKLRKVPDSKQSRFSFARQDDFFNQVSDVKHVANACSSSYDLQENKDFCMEKYENISSSLGPVESDIDFLTFPEFFVSNITTTTPPGSVVPDRAPPPGFPPHGRMKKAFDTSASQNRIVGSSGDVEFFDPAILEVGNGIMPTGLNDPDLDMRPTLSAHPSHFDPNAGIRQLMRQSVSACQNPRFLDPLNNRFSPPNETHSILSMPLDQLQPNNQSAYMQSAEQFADLQMSKGHWGLWNEVKSISELSVSELVAKGGLGLNKFVPIHEDLRSQMSGSSNLYNRGFAL</sequence>
<dbReference type="EMBL" id="BDDD01002589">
    <property type="protein sequence ID" value="GAV82263.1"/>
    <property type="molecule type" value="Genomic_DNA"/>
</dbReference>
<feature type="compositionally biased region" description="Low complexity" evidence="3">
    <location>
        <begin position="602"/>
        <end position="613"/>
    </location>
</feature>
<dbReference type="STRING" id="3775.A0A1Q3CQ95"/>
<evidence type="ECO:0000313" key="7">
    <source>
        <dbReference type="Proteomes" id="UP000187406"/>
    </source>
</evidence>
<dbReference type="AlphaFoldDB" id="A0A1Q3CQ95"/>
<accession>A0A1Q3CQ95</accession>
<keyword evidence="1" id="KW-0479">Metal-binding</keyword>
<feature type="region of interest" description="Disordered" evidence="3">
    <location>
        <begin position="555"/>
        <end position="613"/>
    </location>
</feature>
<dbReference type="SUPFAM" id="SSF54928">
    <property type="entry name" value="RNA-binding domain, RBD"/>
    <property type="match status" value="1"/>
</dbReference>
<evidence type="ECO:0000313" key="6">
    <source>
        <dbReference type="EMBL" id="GAV82263.1"/>
    </source>
</evidence>
<dbReference type="FunFam" id="3.30.70.330:FF:000161">
    <property type="entry name" value="RNA binding (RRM/RBD/RNP motifs) family protein"/>
    <property type="match status" value="1"/>
</dbReference>
<name>A0A1Q3CQ95_CEPFO</name>
<feature type="region of interest" description="Disordered" evidence="3">
    <location>
        <begin position="379"/>
        <end position="425"/>
    </location>
</feature>
<dbReference type="InterPro" id="IPR000504">
    <property type="entry name" value="RRM_dom"/>
</dbReference>
<dbReference type="CDD" id="cd12438">
    <property type="entry name" value="RRM_CNOT4"/>
    <property type="match status" value="1"/>
</dbReference>
<feature type="non-terminal residue" evidence="6">
    <location>
        <position position="1"/>
    </location>
</feature>
<evidence type="ECO:0000256" key="2">
    <source>
        <dbReference type="PROSITE-ProRule" id="PRU00176"/>
    </source>
</evidence>
<dbReference type="PANTHER" id="PTHR12603:SF22">
    <property type="entry name" value="TRANSCRIPTION FACTOR C2H2 FAMILY-RELATED"/>
    <property type="match status" value="1"/>
</dbReference>
<dbReference type="GO" id="GO:0003723">
    <property type="term" value="F:RNA binding"/>
    <property type="evidence" value="ECO:0007669"/>
    <property type="project" value="UniProtKB-UniRule"/>
</dbReference>
<dbReference type="InParanoid" id="A0A1Q3CQ95"/>
<feature type="compositionally biased region" description="Polar residues" evidence="3">
    <location>
        <begin position="322"/>
        <end position="349"/>
    </location>
</feature>
<dbReference type="InterPro" id="IPR039515">
    <property type="entry name" value="NOT4_mRING-HC-C4C4"/>
</dbReference>
<dbReference type="GO" id="GO:0008270">
    <property type="term" value="F:zinc ion binding"/>
    <property type="evidence" value="ECO:0007669"/>
    <property type="project" value="UniProtKB-KW"/>
</dbReference>
<dbReference type="CDD" id="cd16618">
    <property type="entry name" value="mRING-HC-C4C4_CNOT4"/>
    <property type="match status" value="1"/>
</dbReference>
<dbReference type="InterPro" id="IPR039780">
    <property type="entry name" value="Mot2"/>
</dbReference>
<dbReference type="InterPro" id="IPR035979">
    <property type="entry name" value="RBD_domain_sf"/>
</dbReference>
<dbReference type="Pfam" id="PF00076">
    <property type="entry name" value="RRM_1"/>
    <property type="match status" value="1"/>
</dbReference>
<comment type="caution">
    <text evidence="6">The sequence shown here is derived from an EMBL/GenBank/DDBJ whole genome shotgun (WGS) entry which is preliminary data.</text>
</comment>
<dbReference type="InterPro" id="IPR001841">
    <property type="entry name" value="Znf_RING"/>
</dbReference>
<dbReference type="PANTHER" id="PTHR12603">
    <property type="entry name" value="CCR4-NOT TRANSCRIPTION COMPLEX RELATED"/>
    <property type="match status" value="1"/>
</dbReference>
<dbReference type="SUPFAM" id="SSF57850">
    <property type="entry name" value="RING/U-box"/>
    <property type="match status" value="1"/>
</dbReference>
<organism evidence="6 7">
    <name type="scientific">Cephalotus follicularis</name>
    <name type="common">Albany pitcher plant</name>
    <dbReference type="NCBI Taxonomy" id="3775"/>
    <lineage>
        <taxon>Eukaryota</taxon>
        <taxon>Viridiplantae</taxon>
        <taxon>Streptophyta</taxon>
        <taxon>Embryophyta</taxon>
        <taxon>Tracheophyta</taxon>
        <taxon>Spermatophyta</taxon>
        <taxon>Magnoliopsida</taxon>
        <taxon>eudicotyledons</taxon>
        <taxon>Gunneridae</taxon>
        <taxon>Pentapetalae</taxon>
        <taxon>rosids</taxon>
        <taxon>fabids</taxon>
        <taxon>Oxalidales</taxon>
        <taxon>Cephalotaceae</taxon>
        <taxon>Cephalotus</taxon>
    </lineage>
</organism>
<feature type="domain" description="RRM" evidence="5">
    <location>
        <begin position="168"/>
        <end position="254"/>
    </location>
</feature>
<reference evidence="7" key="1">
    <citation type="submission" date="2016-04" db="EMBL/GenBank/DDBJ databases">
        <title>Cephalotus genome sequencing.</title>
        <authorList>
            <person name="Fukushima K."/>
            <person name="Hasebe M."/>
            <person name="Fang X."/>
        </authorList>
    </citation>
    <scope>NUCLEOTIDE SEQUENCE [LARGE SCALE GENOMIC DNA]</scope>
    <source>
        <strain evidence="7">cv. St1</strain>
    </source>
</reference>
<keyword evidence="2" id="KW-0694">RNA-binding</keyword>
<evidence type="ECO:0000256" key="1">
    <source>
        <dbReference type="PROSITE-ProRule" id="PRU00175"/>
    </source>
</evidence>
<proteinExistence type="predicted"/>
<dbReference type="Gene3D" id="3.30.40.10">
    <property type="entry name" value="Zinc/RING finger domain, C3HC4 (zinc finger)"/>
    <property type="match status" value="1"/>
</dbReference>
<dbReference type="PROSITE" id="PS50089">
    <property type="entry name" value="ZF_RING_2"/>
    <property type="match status" value="1"/>
</dbReference>
<keyword evidence="1" id="KW-0863">Zinc-finger</keyword>
<dbReference type="InterPro" id="IPR013083">
    <property type="entry name" value="Znf_RING/FYVE/PHD"/>
</dbReference>
<evidence type="ECO:0000256" key="3">
    <source>
        <dbReference type="SAM" id="MobiDB-lite"/>
    </source>
</evidence>
<dbReference type="GO" id="GO:0004842">
    <property type="term" value="F:ubiquitin-protein transferase activity"/>
    <property type="evidence" value="ECO:0007669"/>
    <property type="project" value="InterPro"/>
</dbReference>
<protein>
    <submittedName>
        <fullName evidence="6">RRM_1 domain-containing protein</fullName>
    </submittedName>
</protein>
<evidence type="ECO:0000259" key="4">
    <source>
        <dbReference type="PROSITE" id="PS50089"/>
    </source>
</evidence>
<dbReference type="GO" id="GO:0030014">
    <property type="term" value="C:CCR4-NOT complex"/>
    <property type="evidence" value="ECO:0007669"/>
    <property type="project" value="InterPro"/>
</dbReference>